<dbReference type="STRING" id="685588.A0A067SUG6"/>
<reference evidence="4" key="1">
    <citation type="journal article" date="2014" name="Proc. Natl. Acad. Sci. U.S.A.">
        <title>Extensive sampling of basidiomycete genomes demonstrates inadequacy of the white-rot/brown-rot paradigm for wood decay fungi.</title>
        <authorList>
            <person name="Riley R."/>
            <person name="Salamov A.A."/>
            <person name="Brown D.W."/>
            <person name="Nagy L.G."/>
            <person name="Floudas D."/>
            <person name="Held B.W."/>
            <person name="Levasseur A."/>
            <person name="Lombard V."/>
            <person name="Morin E."/>
            <person name="Otillar R."/>
            <person name="Lindquist E.A."/>
            <person name="Sun H."/>
            <person name="LaButti K.M."/>
            <person name="Schmutz J."/>
            <person name="Jabbour D."/>
            <person name="Luo H."/>
            <person name="Baker S.E."/>
            <person name="Pisabarro A.G."/>
            <person name="Walton J.D."/>
            <person name="Blanchette R.A."/>
            <person name="Henrissat B."/>
            <person name="Martin F."/>
            <person name="Cullen D."/>
            <person name="Hibbett D.S."/>
            <person name="Grigoriev I.V."/>
        </authorList>
    </citation>
    <scope>NUCLEOTIDE SEQUENCE [LARGE SCALE GENOMIC DNA]</scope>
    <source>
        <strain evidence="4">CBS 339.88</strain>
    </source>
</reference>
<proteinExistence type="predicted"/>
<dbReference type="InterPro" id="IPR057678">
    <property type="entry name" value="DUF7918"/>
</dbReference>
<accession>A0A067SUG6</accession>
<dbReference type="PANTHER" id="PTHR36223:SF1">
    <property type="entry name" value="TRANSCRIPTION ELONGATION FACTOR EAF N-TERMINAL DOMAIN-CONTAINING PROTEIN"/>
    <property type="match status" value="1"/>
</dbReference>
<dbReference type="OrthoDB" id="3364132at2759"/>
<organism evidence="3 4">
    <name type="scientific">Galerina marginata (strain CBS 339.88)</name>
    <dbReference type="NCBI Taxonomy" id="685588"/>
    <lineage>
        <taxon>Eukaryota</taxon>
        <taxon>Fungi</taxon>
        <taxon>Dikarya</taxon>
        <taxon>Basidiomycota</taxon>
        <taxon>Agaricomycotina</taxon>
        <taxon>Agaricomycetes</taxon>
        <taxon>Agaricomycetidae</taxon>
        <taxon>Agaricales</taxon>
        <taxon>Agaricineae</taxon>
        <taxon>Strophariaceae</taxon>
        <taxon>Galerina</taxon>
    </lineage>
</organism>
<evidence type="ECO:0000313" key="3">
    <source>
        <dbReference type="EMBL" id="KDR73712.1"/>
    </source>
</evidence>
<gene>
    <name evidence="3" type="ORF">GALMADRAFT_142164</name>
</gene>
<dbReference type="PANTHER" id="PTHR36223">
    <property type="entry name" value="BETA-LACTAMASE-TYPE TRANSPEPTIDASE FOLD DOMAIN CONTAINING PROTEIN"/>
    <property type="match status" value="1"/>
</dbReference>
<dbReference type="Pfam" id="PF25534">
    <property type="entry name" value="DUF7918"/>
    <property type="match status" value="1"/>
</dbReference>
<feature type="compositionally biased region" description="Basic residues" evidence="1">
    <location>
        <begin position="291"/>
        <end position="300"/>
    </location>
</feature>
<dbReference type="HOGENOM" id="CLU_891489_0_0_1"/>
<dbReference type="AlphaFoldDB" id="A0A067SUG6"/>
<feature type="region of interest" description="Disordered" evidence="1">
    <location>
        <begin position="267"/>
        <end position="312"/>
    </location>
</feature>
<evidence type="ECO:0000256" key="1">
    <source>
        <dbReference type="SAM" id="MobiDB-lite"/>
    </source>
</evidence>
<feature type="domain" description="DUF7918" evidence="2">
    <location>
        <begin position="38"/>
        <end position="233"/>
    </location>
</feature>
<keyword evidence="4" id="KW-1185">Reference proteome</keyword>
<protein>
    <recommendedName>
        <fullName evidence="2">DUF7918 domain-containing protein</fullName>
    </recommendedName>
</protein>
<name>A0A067SUG6_GALM3</name>
<sequence>MEYANPYHTIPDSKSLRVEQITCWVAGRCGPKYIGGPECSSEGNSFSGWIESSPGEEFTVSWHNNRRMEPMEGVLYIDGILCDPGHLILDEANYPEFKHSKVDLCFVQTSSFTRRNFVFAEVGVARDKGVSRTNGLSPEVGTIKLEIRRITIKEAVSAQTDSVYRDGALSDITVPEGSKESAPHHVQFSEAYPSAPKTDIVHVEGSRIDEEPLYTFTFYYRPIDVLLAKNLIPPEFQEPPAAILPRRRPIITLDPQDTHRQKTQVAYVDNAEYSSSSSDSPPPSPATTTSSKRRKLRQRTRSSGDSYHSDSS</sequence>
<dbReference type="EMBL" id="KL142385">
    <property type="protein sequence ID" value="KDR73712.1"/>
    <property type="molecule type" value="Genomic_DNA"/>
</dbReference>
<evidence type="ECO:0000259" key="2">
    <source>
        <dbReference type="Pfam" id="PF25534"/>
    </source>
</evidence>
<evidence type="ECO:0000313" key="4">
    <source>
        <dbReference type="Proteomes" id="UP000027222"/>
    </source>
</evidence>
<dbReference type="Proteomes" id="UP000027222">
    <property type="component" value="Unassembled WGS sequence"/>
</dbReference>